<dbReference type="Gene3D" id="1.10.10.10">
    <property type="entry name" value="Winged helix-like DNA-binding domain superfamily/Winged helix DNA-binding domain"/>
    <property type="match status" value="2"/>
</dbReference>
<feature type="region of interest" description="Disordered" evidence="4">
    <location>
        <begin position="302"/>
        <end position="322"/>
    </location>
</feature>
<accession>A0ABW2X8Z8</accession>
<keyword evidence="3" id="KW-0804">Transcription</keyword>
<sequence>MSAALGRTTTQTTSGALADPAAAPLARTSLATPAHADLIPMKDPTMPTPGLPPTFSIASIDAQRVEEALARIGPKWTTWTAMTLAQMNGPVRVRDIAAQLPFVSEQFVGKRLATMHADGLVIRDDDRRGAPYRLSALGTSLAPVLRTVSDWSRTHLTQEPMAEAERVEDALRRLHLRHSTAVIQALDSADGQMRFVHIAEAACLDNGLVRQRLVRLQADGLVTRTGSRHGDPYVLTDAGQALGAVYASVEHWSQPFALRGGTAPAAATRTHVGIPLGAGADSARTAAALRRSVAASNVMFSHAPQPEPRVPAAVTAQSAPGR</sequence>
<keyword evidence="1" id="KW-0805">Transcription regulation</keyword>
<dbReference type="PANTHER" id="PTHR33204:SF37">
    <property type="entry name" value="HTH-TYPE TRANSCRIPTIONAL REGULATOR YODB"/>
    <property type="match status" value="1"/>
</dbReference>
<keyword evidence="9" id="KW-1185">Reference proteome</keyword>
<dbReference type="Proteomes" id="UP001596915">
    <property type="component" value="Unassembled WGS sequence"/>
</dbReference>
<evidence type="ECO:0000259" key="5">
    <source>
        <dbReference type="PROSITE" id="PS51118"/>
    </source>
</evidence>
<feature type="domain" description="HTH hxlR-type" evidence="5">
    <location>
        <begin position="62"/>
        <end position="160"/>
    </location>
</feature>
<dbReference type="InterPro" id="IPR036390">
    <property type="entry name" value="WH_DNA-bd_sf"/>
</dbReference>
<dbReference type="EMBL" id="JBHTGL010000008">
    <property type="protein sequence ID" value="MFD0624302.1"/>
    <property type="molecule type" value="Genomic_DNA"/>
</dbReference>
<dbReference type="InterPro" id="IPR002577">
    <property type="entry name" value="HTH_HxlR"/>
</dbReference>
<dbReference type="PANTHER" id="PTHR33204">
    <property type="entry name" value="TRANSCRIPTIONAL REGULATOR, MARR FAMILY"/>
    <property type="match status" value="1"/>
</dbReference>
<protein>
    <submittedName>
        <fullName evidence="7">Winged helix-turn-helix transcriptional regulator</fullName>
    </submittedName>
</protein>
<evidence type="ECO:0000256" key="1">
    <source>
        <dbReference type="ARBA" id="ARBA00023015"/>
    </source>
</evidence>
<evidence type="ECO:0000256" key="4">
    <source>
        <dbReference type="SAM" id="MobiDB-lite"/>
    </source>
</evidence>
<dbReference type="InterPro" id="IPR036388">
    <property type="entry name" value="WH-like_DNA-bd_sf"/>
</dbReference>
<evidence type="ECO:0000256" key="2">
    <source>
        <dbReference type="ARBA" id="ARBA00023125"/>
    </source>
</evidence>
<comment type="caution">
    <text evidence="7">The sequence shown here is derived from an EMBL/GenBank/DDBJ whole genome shotgun (WGS) entry which is preliminary data.</text>
</comment>
<dbReference type="EMBL" id="JBHTGL010000015">
    <property type="protein sequence ID" value="MFD0630223.1"/>
    <property type="molecule type" value="Genomic_DNA"/>
</dbReference>
<evidence type="ECO:0000313" key="8">
    <source>
        <dbReference type="EMBL" id="MFD0630223.1"/>
    </source>
</evidence>
<proteinExistence type="predicted"/>
<reference evidence="9" key="2">
    <citation type="journal article" date="2019" name="Int. J. Syst. Evol. Microbiol.">
        <title>The Global Catalogue of Microorganisms (GCM) 10K type strain sequencing project: providing services to taxonomists for standard genome sequencing and annotation.</title>
        <authorList>
            <consortium name="The Broad Institute Genomics Platform"/>
            <consortium name="The Broad Institute Genome Sequencing Center for Infectious Disease"/>
            <person name="Wu L."/>
            <person name="Ma J."/>
        </authorList>
    </citation>
    <scope>NUCLEOTIDE SEQUENCE [LARGE SCALE GENOMIC DNA]</scope>
    <source>
        <strain evidence="9">JCM 12607</strain>
    </source>
</reference>
<evidence type="ECO:0000256" key="3">
    <source>
        <dbReference type="ARBA" id="ARBA00023163"/>
    </source>
</evidence>
<dbReference type="SUPFAM" id="SSF46785">
    <property type="entry name" value="Winged helix' DNA-binding domain"/>
    <property type="match status" value="2"/>
</dbReference>
<dbReference type="EMBL" id="JBHTGL010000014">
    <property type="protein sequence ID" value="MFD0630157.1"/>
    <property type="molecule type" value="Genomic_DNA"/>
</dbReference>
<evidence type="ECO:0000313" key="6">
    <source>
        <dbReference type="EMBL" id="MFD0624302.1"/>
    </source>
</evidence>
<reference evidence="7" key="3">
    <citation type="submission" date="2024-09" db="EMBL/GenBank/DDBJ databases">
        <authorList>
            <person name="Sun Q."/>
            <person name="Mori K."/>
        </authorList>
    </citation>
    <scope>NUCLEOTIDE SEQUENCE</scope>
    <source>
        <strain evidence="7">JCM 12607</strain>
    </source>
</reference>
<dbReference type="Pfam" id="PF01638">
    <property type="entry name" value="HxlR"/>
    <property type="match status" value="2"/>
</dbReference>
<name>A0ABW2X8Z8_9ACTN</name>
<gene>
    <name evidence="6" type="ORF">ACFQ2K_17540</name>
    <name evidence="7" type="ORF">ACFQ2K_53880</name>
    <name evidence="8" type="ORF">ACFQ2K_54265</name>
</gene>
<dbReference type="PROSITE" id="PS51118">
    <property type="entry name" value="HTH_HXLR"/>
    <property type="match status" value="1"/>
</dbReference>
<evidence type="ECO:0000313" key="7">
    <source>
        <dbReference type="EMBL" id="MFD0630157.1"/>
    </source>
</evidence>
<feature type="region of interest" description="Disordered" evidence="4">
    <location>
        <begin position="1"/>
        <end position="21"/>
    </location>
</feature>
<evidence type="ECO:0000313" key="9">
    <source>
        <dbReference type="Proteomes" id="UP001596915"/>
    </source>
</evidence>
<reference evidence="7" key="1">
    <citation type="journal article" date="2014" name="Int. J. Syst. Evol. Microbiol.">
        <title>Complete genome of a new Firmicutes species belonging to the dominant human colonic microbiota ('Ruminococcus bicirculans') reveals two chromosomes and a selective capacity to utilize plant glucans.</title>
        <authorList>
            <consortium name="NISC Comparative Sequencing Program"/>
            <person name="Wegmann U."/>
            <person name="Louis P."/>
            <person name="Goesmann A."/>
            <person name="Henrissat B."/>
            <person name="Duncan S.H."/>
            <person name="Flint H.J."/>
        </authorList>
    </citation>
    <scope>NUCLEOTIDE SEQUENCE</scope>
    <source>
        <strain evidence="7">JCM 12607</strain>
    </source>
</reference>
<organism evidence="7 9">
    <name type="scientific">Streptomyces sanglieri</name>
    <dbReference type="NCBI Taxonomy" id="193460"/>
    <lineage>
        <taxon>Bacteria</taxon>
        <taxon>Bacillati</taxon>
        <taxon>Actinomycetota</taxon>
        <taxon>Actinomycetes</taxon>
        <taxon>Kitasatosporales</taxon>
        <taxon>Streptomycetaceae</taxon>
        <taxon>Streptomyces</taxon>
    </lineage>
</organism>
<keyword evidence="2" id="KW-0238">DNA-binding</keyword>